<evidence type="ECO:0000256" key="4">
    <source>
        <dbReference type="ARBA" id="ARBA00022692"/>
    </source>
</evidence>
<dbReference type="SUPFAM" id="SSF56317">
    <property type="entry name" value="Carbon-nitrogen hydrolase"/>
    <property type="match status" value="1"/>
</dbReference>
<proteinExistence type="predicted"/>
<feature type="transmembrane region" description="Helical" evidence="8">
    <location>
        <begin position="73"/>
        <end position="91"/>
    </location>
</feature>
<dbReference type="EMBL" id="BRYB01003014">
    <property type="protein sequence ID" value="GMI29015.1"/>
    <property type="molecule type" value="Genomic_DNA"/>
</dbReference>
<keyword evidence="7" id="KW-0012">Acyltransferase</keyword>
<keyword evidence="2" id="KW-1003">Cell membrane</keyword>
<feature type="domain" description="Apolipoprotein N-acyltransferase N-terminal" evidence="10">
    <location>
        <begin position="18"/>
        <end position="167"/>
    </location>
</feature>
<keyword evidence="4 8" id="KW-0812">Transmembrane</keyword>
<dbReference type="Gene3D" id="3.60.110.10">
    <property type="entry name" value="Carbon-nitrogen hydrolase"/>
    <property type="match status" value="1"/>
</dbReference>
<evidence type="ECO:0000313" key="12">
    <source>
        <dbReference type="Proteomes" id="UP001165060"/>
    </source>
</evidence>
<reference evidence="11 12" key="1">
    <citation type="journal article" date="2023" name="Commun. Biol.">
        <title>Genome analysis of Parmales, the sister group of diatoms, reveals the evolutionary specialization of diatoms from phago-mixotrophs to photoautotrophs.</title>
        <authorList>
            <person name="Ban H."/>
            <person name="Sato S."/>
            <person name="Yoshikawa S."/>
            <person name="Yamada K."/>
            <person name="Nakamura Y."/>
            <person name="Ichinomiya M."/>
            <person name="Sato N."/>
            <person name="Blanc-Mathieu R."/>
            <person name="Endo H."/>
            <person name="Kuwata A."/>
            <person name="Ogata H."/>
        </authorList>
    </citation>
    <scope>NUCLEOTIDE SEQUENCE [LARGE SCALE GENOMIC DNA]</scope>
</reference>
<evidence type="ECO:0000256" key="7">
    <source>
        <dbReference type="ARBA" id="ARBA00023315"/>
    </source>
</evidence>
<name>A0ABQ6MNC9_9STRA</name>
<sequence>MTIAGVGICCGLTQGGTTVAYAHYGFHVLTAVSFLQLKTSSLKPLTLFMLLVFACAVAGSYVMGAALPLKGPVIPFLFTYVGVMFSAPSFLAHSVEQQKWGQKMSHFQVELLLPVFSVAFEYMHARIFPYRSFGTLPYTQYGQTATMQLASIGGIWLIEFFVAYMSSMAATVVWNASSDPKKAASSGRRLLLLFASVQLFGGWRLRALSWEGAFKAIDTPSVRVAGVWVPNTMVVREQLLRHHLGLIMDGREGPGDEWAAEGWQDIVRWSLEDYDAAEAAIAREAKAGAKVVMFPELCLVTFGGAGVDDDRVSTEALLNRVAAAAEENNVWVGMGVGINDPFIKVEGLSKFTTVVLELGEEGMTGVESNRFMLFAPKSVGKDAFDEAINGLQLHENIRIDYRKRNPVDIIETPFGIEGNATVPIASADLLGDGNDVQVGSVICFDMESPWHVRQLSKASVILNPSYDWPGLNPYHARIVAFRAIETGTSIYHHCQAGTTAAVDYLGNMISMSDFFSDSGIDGKGQCVPHHPEQRCEPPVNVAQLPLKGVWTVYGLVGDVLPFACVLLTGGALAAVRGGKGKRD</sequence>
<dbReference type="Pfam" id="PF20154">
    <property type="entry name" value="LNT_N"/>
    <property type="match status" value="1"/>
</dbReference>
<evidence type="ECO:0000259" key="10">
    <source>
        <dbReference type="Pfam" id="PF20154"/>
    </source>
</evidence>
<keyword evidence="3" id="KW-0808">Transferase</keyword>
<dbReference type="PANTHER" id="PTHR38686">
    <property type="entry name" value="APOLIPOPROTEIN N-ACYLTRANSFERASE"/>
    <property type="match status" value="1"/>
</dbReference>
<keyword evidence="12" id="KW-1185">Reference proteome</keyword>
<evidence type="ECO:0000313" key="11">
    <source>
        <dbReference type="EMBL" id="GMI29015.1"/>
    </source>
</evidence>
<dbReference type="InterPro" id="IPR045378">
    <property type="entry name" value="LNT_N"/>
</dbReference>
<feature type="transmembrane region" description="Helical" evidence="8">
    <location>
        <begin position="45"/>
        <end position="67"/>
    </location>
</feature>
<dbReference type="InterPro" id="IPR003010">
    <property type="entry name" value="C-N_Hydrolase"/>
</dbReference>
<dbReference type="Proteomes" id="UP001165060">
    <property type="component" value="Unassembled WGS sequence"/>
</dbReference>
<dbReference type="InterPro" id="IPR004563">
    <property type="entry name" value="Apolipo_AcylTrfase"/>
</dbReference>
<feature type="domain" description="CN hydrolase" evidence="9">
    <location>
        <begin position="275"/>
        <end position="514"/>
    </location>
</feature>
<comment type="subcellular location">
    <subcellularLocation>
        <location evidence="1">Cell membrane</location>
        <topology evidence="1">Multi-pass membrane protein</topology>
    </subcellularLocation>
</comment>
<comment type="caution">
    <text evidence="11">The sequence shown here is derived from an EMBL/GenBank/DDBJ whole genome shotgun (WGS) entry which is preliminary data.</text>
</comment>
<dbReference type="InterPro" id="IPR036526">
    <property type="entry name" value="C-N_Hydrolase_sf"/>
</dbReference>
<evidence type="ECO:0000259" key="9">
    <source>
        <dbReference type="Pfam" id="PF00795"/>
    </source>
</evidence>
<keyword evidence="6 8" id="KW-0472">Membrane</keyword>
<accession>A0ABQ6MNC9</accession>
<evidence type="ECO:0000256" key="2">
    <source>
        <dbReference type="ARBA" id="ARBA00022475"/>
    </source>
</evidence>
<gene>
    <name evidence="11" type="ORF">TeGR_g1713</name>
</gene>
<feature type="transmembrane region" description="Helical" evidence="8">
    <location>
        <begin position="149"/>
        <end position="174"/>
    </location>
</feature>
<evidence type="ECO:0000256" key="1">
    <source>
        <dbReference type="ARBA" id="ARBA00004651"/>
    </source>
</evidence>
<evidence type="ECO:0000256" key="6">
    <source>
        <dbReference type="ARBA" id="ARBA00023136"/>
    </source>
</evidence>
<organism evidence="11 12">
    <name type="scientific">Tetraparma gracilis</name>
    <dbReference type="NCBI Taxonomy" id="2962635"/>
    <lineage>
        <taxon>Eukaryota</taxon>
        <taxon>Sar</taxon>
        <taxon>Stramenopiles</taxon>
        <taxon>Ochrophyta</taxon>
        <taxon>Bolidophyceae</taxon>
        <taxon>Parmales</taxon>
        <taxon>Triparmaceae</taxon>
        <taxon>Tetraparma</taxon>
    </lineage>
</organism>
<keyword evidence="5 8" id="KW-1133">Transmembrane helix</keyword>
<protein>
    <recommendedName>
        <fullName evidence="13">CN hydrolase domain-containing protein</fullName>
    </recommendedName>
</protein>
<evidence type="ECO:0000256" key="8">
    <source>
        <dbReference type="SAM" id="Phobius"/>
    </source>
</evidence>
<evidence type="ECO:0000256" key="5">
    <source>
        <dbReference type="ARBA" id="ARBA00022989"/>
    </source>
</evidence>
<dbReference type="Pfam" id="PF00795">
    <property type="entry name" value="CN_hydrolase"/>
    <property type="match status" value="1"/>
</dbReference>
<evidence type="ECO:0008006" key="13">
    <source>
        <dbReference type="Google" id="ProtNLM"/>
    </source>
</evidence>
<dbReference type="PANTHER" id="PTHR38686:SF1">
    <property type="entry name" value="APOLIPOPROTEIN N-ACYLTRANSFERASE"/>
    <property type="match status" value="1"/>
</dbReference>
<evidence type="ECO:0000256" key="3">
    <source>
        <dbReference type="ARBA" id="ARBA00022679"/>
    </source>
</evidence>
<feature type="transmembrane region" description="Helical" evidence="8">
    <location>
        <begin position="550"/>
        <end position="575"/>
    </location>
</feature>